<evidence type="ECO:0000313" key="2">
    <source>
        <dbReference type="Proteomes" id="UP001208570"/>
    </source>
</evidence>
<comment type="caution">
    <text evidence="1">The sequence shown here is derived from an EMBL/GenBank/DDBJ whole genome shotgun (WGS) entry which is preliminary data.</text>
</comment>
<dbReference type="EMBL" id="JAODUP010000262">
    <property type="protein sequence ID" value="KAK2154632.1"/>
    <property type="molecule type" value="Genomic_DNA"/>
</dbReference>
<dbReference type="AlphaFoldDB" id="A0AAD9JKG0"/>
<dbReference type="Proteomes" id="UP001208570">
    <property type="component" value="Unassembled WGS sequence"/>
</dbReference>
<evidence type="ECO:0000313" key="1">
    <source>
        <dbReference type="EMBL" id="KAK2154632.1"/>
    </source>
</evidence>
<name>A0AAD9JKG0_9ANNE</name>
<keyword evidence="2" id="KW-1185">Reference proteome</keyword>
<accession>A0AAD9JKG0</accession>
<gene>
    <name evidence="1" type="ORF">LSH36_262g01005</name>
</gene>
<protein>
    <submittedName>
        <fullName evidence="1">Uncharacterized protein</fullName>
    </submittedName>
</protein>
<proteinExistence type="predicted"/>
<reference evidence="1" key="1">
    <citation type="journal article" date="2023" name="Mol. Biol. Evol.">
        <title>Third-Generation Sequencing Reveals the Adaptive Role of the Epigenome in Three Deep-Sea Polychaetes.</title>
        <authorList>
            <person name="Perez M."/>
            <person name="Aroh O."/>
            <person name="Sun Y."/>
            <person name="Lan Y."/>
            <person name="Juniper S.K."/>
            <person name="Young C.R."/>
            <person name="Angers B."/>
            <person name="Qian P.Y."/>
        </authorList>
    </citation>
    <scope>NUCLEOTIDE SEQUENCE</scope>
    <source>
        <strain evidence="1">P08H-3</strain>
    </source>
</reference>
<sequence>MSCVVQRNEWGRGRELPCVCYVEGDPLVQSYDKTLKLIIDEQKTLLSRGMNPDKYDRCKFQSRVQTDDDYPGKEGQVYVTWVAFSFGIHKKPKKFLRAIQIFQDQVLIRGHGVRGQTTVELPYTYTTHRNPSGDPVTVRVREEGNTVILESDDCPWRLEFVRGGFDSKIRLAVGARYKPENNDGHNMDGICGNCDGQYDYVLCGEQRTDVSEAEDKFKQISESCADGKHQHKD</sequence>
<organism evidence="1 2">
    <name type="scientific">Paralvinella palmiformis</name>
    <dbReference type="NCBI Taxonomy" id="53620"/>
    <lineage>
        <taxon>Eukaryota</taxon>
        <taxon>Metazoa</taxon>
        <taxon>Spiralia</taxon>
        <taxon>Lophotrochozoa</taxon>
        <taxon>Annelida</taxon>
        <taxon>Polychaeta</taxon>
        <taxon>Sedentaria</taxon>
        <taxon>Canalipalpata</taxon>
        <taxon>Terebellida</taxon>
        <taxon>Terebelliformia</taxon>
        <taxon>Alvinellidae</taxon>
        <taxon>Paralvinella</taxon>
    </lineage>
</organism>